<dbReference type="InterPro" id="IPR046526">
    <property type="entry name" value="DUF6591"/>
</dbReference>
<feature type="transmembrane region" description="Helical" evidence="2">
    <location>
        <begin position="39"/>
        <end position="58"/>
    </location>
</feature>
<comment type="caution">
    <text evidence="5">The sequence shown here is derived from an EMBL/GenBank/DDBJ whole genome shotgun (WGS) entry which is preliminary data.</text>
</comment>
<dbReference type="InterPro" id="IPR026870">
    <property type="entry name" value="Zinc_ribbon_dom"/>
</dbReference>
<keyword evidence="2" id="KW-1133">Transmembrane helix</keyword>
<evidence type="ECO:0000256" key="2">
    <source>
        <dbReference type="SAM" id="Phobius"/>
    </source>
</evidence>
<evidence type="ECO:0000259" key="4">
    <source>
        <dbReference type="Pfam" id="PF20234"/>
    </source>
</evidence>
<dbReference type="AlphaFoldDB" id="A0A9D2SVQ3"/>
<feature type="region of interest" description="Disordered" evidence="1">
    <location>
        <begin position="253"/>
        <end position="281"/>
    </location>
</feature>
<sequence>MEKKTKMSVCSNCNAEIPKNAKVCPSCGAKNKKPLYKKWWVILLAVIALIGVISNIAGNREERFDWNEIVLRDRLPQPKSNVGSVISNESDNLYMHVEHLSQNDYEAYVAECQSMGYTVESEKDGNRYDAFDDEGYGLSLSYIGESMSISLEAPMEMGTLNWPKSDLTGLLPVPRSTVGKVETDTADSCVIYVGDTPLEDYSAYVDECADSGFALDHDRGDKYYHADDENGNHLSLTYEGNKIMRIDLAKADETEATGESKPAVQAEQGSDPAKTEDQDDALVDGMRPEFKEAMDSYEAFINEYCYFMNKYAESDGTDLSMLSDYTDYLDKYTEMMQDFEAWEDNDLNTAEAAYYAEVQSRVSQKLIEAAQAMPDTES</sequence>
<evidence type="ECO:0000313" key="5">
    <source>
        <dbReference type="EMBL" id="HJC35851.1"/>
    </source>
</evidence>
<feature type="domain" description="DUF6591" evidence="4">
    <location>
        <begin position="156"/>
        <end position="370"/>
    </location>
</feature>
<protein>
    <submittedName>
        <fullName evidence="5">Zinc ribbon domain-containing protein</fullName>
    </submittedName>
</protein>
<gene>
    <name evidence="5" type="ORF">H9702_01820</name>
</gene>
<dbReference type="Pfam" id="PF13240">
    <property type="entry name" value="Zn_Ribbon_1"/>
    <property type="match status" value="1"/>
</dbReference>
<keyword evidence="2" id="KW-0812">Transmembrane</keyword>
<name>A0A9D2SVQ3_9FIRM</name>
<organism evidence="5 6">
    <name type="scientific">Candidatus Merdibacter merdavium</name>
    <dbReference type="NCBI Taxonomy" id="2838692"/>
    <lineage>
        <taxon>Bacteria</taxon>
        <taxon>Bacillati</taxon>
        <taxon>Bacillota</taxon>
        <taxon>Erysipelotrichia</taxon>
        <taxon>Erysipelotrichales</taxon>
        <taxon>Erysipelotrichaceae</taxon>
        <taxon>Merdibacter</taxon>
    </lineage>
</organism>
<reference evidence="5" key="2">
    <citation type="submission" date="2021-04" db="EMBL/GenBank/DDBJ databases">
        <authorList>
            <person name="Gilroy R."/>
        </authorList>
    </citation>
    <scope>NUCLEOTIDE SEQUENCE</scope>
    <source>
        <strain evidence="5">CHK187-11901</strain>
    </source>
</reference>
<dbReference type="Pfam" id="PF20234">
    <property type="entry name" value="DUF6591"/>
    <property type="match status" value="2"/>
</dbReference>
<evidence type="ECO:0000313" key="6">
    <source>
        <dbReference type="Proteomes" id="UP000823896"/>
    </source>
</evidence>
<dbReference type="EMBL" id="DWWM01000008">
    <property type="protein sequence ID" value="HJC35851.1"/>
    <property type="molecule type" value="Genomic_DNA"/>
</dbReference>
<evidence type="ECO:0000259" key="3">
    <source>
        <dbReference type="Pfam" id="PF13240"/>
    </source>
</evidence>
<evidence type="ECO:0000256" key="1">
    <source>
        <dbReference type="SAM" id="MobiDB-lite"/>
    </source>
</evidence>
<reference evidence="5" key="1">
    <citation type="journal article" date="2021" name="PeerJ">
        <title>Extensive microbial diversity within the chicken gut microbiome revealed by metagenomics and culture.</title>
        <authorList>
            <person name="Gilroy R."/>
            <person name="Ravi A."/>
            <person name="Getino M."/>
            <person name="Pursley I."/>
            <person name="Horton D.L."/>
            <person name="Alikhan N.F."/>
            <person name="Baker D."/>
            <person name="Gharbi K."/>
            <person name="Hall N."/>
            <person name="Watson M."/>
            <person name="Adriaenssens E.M."/>
            <person name="Foster-Nyarko E."/>
            <person name="Jarju S."/>
            <person name="Secka A."/>
            <person name="Antonio M."/>
            <person name="Oren A."/>
            <person name="Chaudhuri R.R."/>
            <person name="La Ragione R."/>
            <person name="Hildebrand F."/>
            <person name="Pallen M.J."/>
        </authorList>
    </citation>
    <scope>NUCLEOTIDE SEQUENCE</scope>
    <source>
        <strain evidence="5">CHK187-11901</strain>
    </source>
</reference>
<feature type="domain" description="DUF6591" evidence="4">
    <location>
        <begin position="63"/>
        <end position="154"/>
    </location>
</feature>
<dbReference type="Proteomes" id="UP000823896">
    <property type="component" value="Unassembled WGS sequence"/>
</dbReference>
<accession>A0A9D2SVQ3</accession>
<feature type="domain" description="Zinc-ribbon" evidence="3">
    <location>
        <begin position="10"/>
        <end position="30"/>
    </location>
</feature>
<proteinExistence type="predicted"/>
<keyword evidence="2" id="KW-0472">Membrane</keyword>